<gene>
    <name evidence="2" type="ORF">LCGC14_2185430</name>
</gene>
<keyword evidence="1" id="KW-0812">Transmembrane</keyword>
<accession>A0A0F9GGX3</accession>
<evidence type="ECO:0000256" key="1">
    <source>
        <dbReference type="SAM" id="Phobius"/>
    </source>
</evidence>
<protein>
    <submittedName>
        <fullName evidence="2">Uncharacterized protein</fullName>
    </submittedName>
</protein>
<feature type="transmembrane region" description="Helical" evidence="1">
    <location>
        <begin position="6"/>
        <end position="23"/>
    </location>
</feature>
<dbReference type="EMBL" id="LAZR01028496">
    <property type="protein sequence ID" value="KKL62417.1"/>
    <property type="molecule type" value="Genomic_DNA"/>
</dbReference>
<proteinExistence type="predicted"/>
<feature type="non-terminal residue" evidence="2">
    <location>
        <position position="53"/>
    </location>
</feature>
<sequence length="53" mass="5828">MLKTKYVLPILLVVIVIMSVAFLSPEKKTIDAPVGTKIGSLAPELNYKSPEDR</sequence>
<dbReference type="AlphaFoldDB" id="A0A0F9GGX3"/>
<keyword evidence="1" id="KW-0472">Membrane</keyword>
<organism evidence="2">
    <name type="scientific">marine sediment metagenome</name>
    <dbReference type="NCBI Taxonomy" id="412755"/>
    <lineage>
        <taxon>unclassified sequences</taxon>
        <taxon>metagenomes</taxon>
        <taxon>ecological metagenomes</taxon>
    </lineage>
</organism>
<evidence type="ECO:0000313" key="2">
    <source>
        <dbReference type="EMBL" id="KKL62417.1"/>
    </source>
</evidence>
<name>A0A0F9GGX3_9ZZZZ</name>
<keyword evidence="1" id="KW-1133">Transmembrane helix</keyword>
<comment type="caution">
    <text evidence="2">The sequence shown here is derived from an EMBL/GenBank/DDBJ whole genome shotgun (WGS) entry which is preliminary data.</text>
</comment>
<reference evidence="2" key="1">
    <citation type="journal article" date="2015" name="Nature">
        <title>Complex archaea that bridge the gap between prokaryotes and eukaryotes.</title>
        <authorList>
            <person name="Spang A."/>
            <person name="Saw J.H."/>
            <person name="Jorgensen S.L."/>
            <person name="Zaremba-Niedzwiedzka K."/>
            <person name="Martijn J."/>
            <person name="Lind A.E."/>
            <person name="van Eijk R."/>
            <person name="Schleper C."/>
            <person name="Guy L."/>
            <person name="Ettema T.J."/>
        </authorList>
    </citation>
    <scope>NUCLEOTIDE SEQUENCE</scope>
</reference>